<organism evidence="1">
    <name type="scientific">Chromera velia CCMP2878</name>
    <dbReference type="NCBI Taxonomy" id="1169474"/>
    <lineage>
        <taxon>Eukaryota</taxon>
        <taxon>Sar</taxon>
        <taxon>Alveolata</taxon>
        <taxon>Colpodellida</taxon>
        <taxon>Chromeraceae</taxon>
        <taxon>Chromera</taxon>
    </lineage>
</organism>
<evidence type="ECO:0000313" key="1">
    <source>
        <dbReference type="EMBL" id="CEM47509.1"/>
    </source>
</evidence>
<dbReference type="AlphaFoldDB" id="A0A0G4HT28"/>
<dbReference type="EMBL" id="CDMZ01003767">
    <property type="protein sequence ID" value="CEM47509.1"/>
    <property type="molecule type" value="Genomic_DNA"/>
</dbReference>
<sequence length="155" mass="16948">MSPLFAGVNQGNWREVMAVLSANEDRFGELLRENDKHVRAAVQANSCRGGNDGLGRFPKAQKDACCLLAVGIFSSSVTACWASQGQEKCHRCEFSMCGHSKYMDFAKLLQVLIVVGGLKETLFSPVLERSLRRFASGSGVSGRRMLFLKDRAADA</sequence>
<protein>
    <submittedName>
        <fullName evidence="1">Uncharacterized protein</fullName>
    </submittedName>
</protein>
<name>A0A0G4HT28_9ALVE</name>
<proteinExistence type="predicted"/>
<gene>
    <name evidence="1" type="ORF">Cvel_8368</name>
</gene>
<dbReference type="VEuPathDB" id="CryptoDB:Cvel_8368"/>
<reference evidence="1" key="1">
    <citation type="submission" date="2014-11" db="EMBL/GenBank/DDBJ databases">
        <authorList>
            <person name="Otto D Thomas"/>
            <person name="Naeem Raeece"/>
        </authorList>
    </citation>
    <scope>NUCLEOTIDE SEQUENCE</scope>
</reference>
<accession>A0A0G4HT28</accession>